<dbReference type="Pfam" id="PF23211">
    <property type="entry name" value="LRR_LRWD1"/>
    <property type="match status" value="1"/>
</dbReference>
<keyword evidence="14" id="KW-0156">Chromatin regulator</keyword>
<dbReference type="GO" id="GO:0006260">
    <property type="term" value="P:DNA replication"/>
    <property type="evidence" value="ECO:0007669"/>
    <property type="project" value="UniProtKB-KW"/>
</dbReference>
<dbReference type="Gene3D" id="3.80.10.10">
    <property type="entry name" value="Ribonuclease Inhibitor"/>
    <property type="match status" value="1"/>
</dbReference>
<evidence type="ECO:0000256" key="1">
    <source>
        <dbReference type="ARBA" id="ARBA00004123"/>
    </source>
</evidence>
<feature type="non-terminal residue" evidence="24">
    <location>
        <position position="1"/>
    </location>
</feature>
<keyword evidence="7" id="KW-0158">Chromosome</keyword>
<dbReference type="GO" id="GO:0005813">
    <property type="term" value="C:centrosome"/>
    <property type="evidence" value="ECO:0007669"/>
    <property type="project" value="UniProtKB-SubCell"/>
</dbReference>
<dbReference type="GO" id="GO:0003682">
    <property type="term" value="F:chromatin binding"/>
    <property type="evidence" value="ECO:0007669"/>
    <property type="project" value="TreeGrafter"/>
</dbReference>
<keyword evidence="12" id="KW-0677">Repeat</keyword>
<evidence type="ECO:0000256" key="11">
    <source>
        <dbReference type="ARBA" id="ARBA00022705"/>
    </source>
</evidence>
<dbReference type="InterPro" id="IPR056160">
    <property type="entry name" value="WD_LRWD1"/>
</dbReference>
<evidence type="ECO:0000256" key="13">
    <source>
        <dbReference type="ARBA" id="ARBA00022838"/>
    </source>
</evidence>
<keyword evidence="18" id="KW-0137">Centromere</keyword>
<feature type="compositionally biased region" description="Basic and acidic residues" evidence="21">
    <location>
        <begin position="261"/>
        <end position="271"/>
    </location>
</feature>
<evidence type="ECO:0000256" key="8">
    <source>
        <dbReference type="ARBA" id="ARBA00022490"/>
    </source>
</evidence>
<comment type="subcellular location">
    <subcellularLocation>
        <location evidence="4">Chromosome</location>
        <location evidence="4">Centromere</location>
        <location evidence="4">Kinetochore</location>
    </subcellularLocation>
    <subcellularLocation>
        <location evidence="3">Chromosome</location>
        <location evidence="3">Telomere</location>
    </subcellularLocation>
    <subcellularLocation>
        <location evidence="2">Cytoplasm</location>
        <location evidence="2">Cytoskeleton</location>
        <location evidence="2">Microtubule organizing center</location>
        <location evidence="2">Centrosome</location>
    </subcellularLocation>
    <subcellularLocation>
        <location evidence="1">Nucleus</location>
    </subcellularLocation>
</comment>
<feature type="region of interest" description="Disordered" evidence="21">
    <location>
        <begin position="185"/>
        <end position="272"/>
    </location>
</feature>
<keyword evidence="13" id="KW-0995">Kinetochore</keyword>
<keyword evidence="17" id="KW-0539">Nucleus</keyword>
<evidence type="ECO:0000256" key="6">
    <source>
        <dbReference type="ARBA" id="ARBA00015536"/>
    </source>
</evidence>
<dbReference type="PROSITE" id="PS50082">
    <property type="entry name" value="WD_REPEATS_2"/>
    <property type="match status" value="1"/>
</dbReference>
<dbReference type="InterPro" id="IPR015943">
    <property type="entry name" value="WD40/YVTN_repeat-like_dom_sf"/>
</dbReference>
<comment type="similarity">
    <text evidence="5">Belongs to the LRWD1 family.</text>
</comment>
<organism evidence="24 25">
    <name type="scientific">Pheucticus melanocephalus</name>
    <name type="common">Black-headed grosbeak</name>
    <name type="synonym">Guiraca melanocephala</name>
    <dbReference type="NCBI Taxonomy" id="371919"/>
    <lineage>
        <taxon>Eukaryota</taxon>
        <taxon>Metazoa</taxon>
        <taxon>Chordata</taxon>
        <taxon>Craniata</taxon>
        <taxon>Vertebrata</taxon>
        <taxon>Euteleostomi</taxon>
        <taxon>Archelosauria</taxon>
        <taxon>Archosauria</taxon>
        <taxon>Dinosauria</taxon>
        <taxon>Saurischia</taxon>
        <taxon>Theropoda</taxon>
        <taxon>Coelurosauria</taxon>
        <taxon>Aves</taxon>
        <taxon>Neognathae</taxon>
        <taxon>Neoaves</taxon>
        <taxon>Telluraves</taxon>
        <taxon>Australaves</taxon>
        <taxon>Passeriformes</taxon>
        <taxon>Cardinalidae</taxon>
        <taxon>Pheucticus</taxon>
    </lineage>
</organism>
<keyword evidence="8" id="KW-0963">Cytoplasm</keyword>
<evidence type="ECO:0000256" key="4">
    <source>
        <dbReference type="ARBA" id="ARBA00004629"/>
    </source>
</evidence>
<evidence type="ECO:0000256" key="15">
    <source>
        <dbReference type="ARBA" id="ARBA00022895"/>
    </source>
</evidence>
<keyword evidence="11" id="KW-0235">DNA replication</keyword>
<feature type="domain" description="Leucine-rich repeat and WD repeat-containing protein 1 WD" evidence="23">
    <location>
        <begin position="272"/>
        <end position="660"/>
    </location>
</feature>
<dbReference type="GO" id="GO:0071169">
    <property type="term" value="P:establishment of protein localization to chromatin"/>
    <property type="evidence" value="ECO:0007669"/>
    <property type="project" value="TreeGrafter"/>
</dbReference>
<dbReference type="FunFam" id="2.130.10.10:FF:000488">
    <property type="entry name" value="Leucine-rich repeat and WD repeat-containing protein 1"/>
    <property type="match status" value="1"/>
</dbReference>
<dbReference type="InterPro" id="IPR052489">
    <property type="entry name" value="LRWD1"/>
</dbReference>
<dbReference type="PANTHER" id="PTHR24370">
    <property type="entry name" value="OPTICIN"/>
    <property type="match status" value="1"/>
</dbReference>
<evidence type="ECO:0000256" key="21">
    <source>
        <dbReference type="SAM" id="MobiDB-lite"/>
    </source>
</evidence>
<dbReference type="InterPro" id="IPR036322">
    <property type="entry name" value="WD40_repeat_dom_sf"/>
</dbReference>
<dbReference type="SUPFAM" id="SSF50978">
    <property type="entry name" value="WD40 repeat-like"/>
    <property type="match status" value="1"/>
</dbReference>
<feature type="repeat" description="WD" evidence="20">
    <location>
        <begin position="395"/>
        <end position="429"/>
    </location>
</feature>
<dbReference type="GO" id="GO:0000776">
    <property type="term" value="C:kinetochore"/>
    <property type="evidence" value="ECO:0007669"/>
    <property type="project" value="UniProtKB-KW"/>
</dbReference>
<evidence type="ECO:0000256" key="7">
    <source>
        <dbReference type="ARBA" id="ARBA00022454"/>
    </source>
</evidence>
<evidence type="ECO:0000256" key="20">
    <source>
        <dbReference type="PROSITE-ProRule" id="PRU00221"/>
    </source>
</evidence>
<evidence type="ECO:0000256" key="14">
    <source>
        <dbReference type="ARBA" id="ARBA00022853"/>
    </source>
</evidence>
<keyword evidence="16" id="KW-0206">Cytoskeleton</keyword>
<evidence type="ECO:0000256" key="2">
    <source>
        <dbReference type="ARBA" id="ARBA00004300"/>
    </source>
</evidence>
<feature type="domain" description="Leucine-rich repeat and WD repeat-containing protein 1 LRR" evidence="22">
    <location>
        <begin position="2"/>
        <end position="174"/>
    </location>
</feature>
<dbReference type="InterPro" id="IPR019775">
    <property type="entry name" value="WD40_repeat_CS"/>
</dbReference>
<dbReference type="AlphaFoldDB" id="A0A7K7DJN7"/>
<dbReference type="SUPFAM" id="SSF52058">
    <property type="entry name" value="L domain-like"/>
    <property type="match status" value="1"/>
</dbReference>
<keyword evidence="9 20" id="KW-0853">WD repeat</keyword>
<gene>
    <name evidence="24" type="primary">Lrwd1</name>
    <name evidence="24" type="ORF">PHEMEL_R13573</name>
</gene>
<evidence type="ECO:0000256" key="10">
    <source>
        <dbReference type="ARBA" id="ARBA00022614"/>
    </source>
</evidence>
<comment type="caution">
    <text evidence="24">The sequence shown here is derived from an EMBL/GenBank/DDBJ whole genome shotgun (WGS) entry which is preliminary data.</text>
</comment>
<dbReference type="EMBL" id="VZSJ01004635">
    <property type="protein sequence ID" value="NWY32623.1"/>
    <property type="molecule type" value="Genomic_DNA"/>
</dbReference>
<dbReference type="InterPro" id="IPR001680">
    <property type="entry name" value="WD40_rpt"/>
</dbReference>
<reference evidence="24 25" key="1">
    <citation type="submission" date="2019-09" db="EMBL/GenBank/DDBJ databases">
        <title>Bird 10,000 Genomes (B10K) Project - Family phase.</title>
        <authorList>
            <person name="Zhang G."/>
        </authorList>
    </citation>
    <scope>NUCLEOTIDE SEQUENCE [LARGE SCALE GENOMIC DNA]</scope>
    <source>
        <strain evidence="24">OUT-0018</strain>
        <tissue evidence="24">Muscle</tissue>
    </source>
</reference>
<name>A0A7K7DJN7_PHEME</name>
<accession>A0A7K7DJN7</accession>
<feature type="compositionally biased region" description="Polar residues" evidence="21">
    <location>
        <begin position="223"/>
        <end position="232"/>
    </location>
</feature>
<feature type="compositionally biased region" description="Acidic residues" evidence="21">
    <location>
        <begin position="189"/>
        <end position="205"/>
    </location>
</feature>
<dbReference type="Gene3D" id="2.130.10.10">
    <property type="entry name" value="YVTN repeat-like/Quinoprotein amine dehydrogenase"/>
    <property type="match status" value="1"/>
</dbReference>
<evidence type="ECO:0000259" key="23">
    <source>
        <dbReference type="Pfam" id="PF23215"/>
    </source>
</evidence>
<keyword evidence="10" id="KW-0433">Leucine-rich repeat</keyword>
<evidence type="ECO:0000256" key="18">
    <source>
        <dbReference type="ARBA" id="ARBA00023328"/>
    </source>
</evidence>
<keyword evidence="15" id="KW-0779">Telomere</keyword>
<evidence type="ECO:0000259" key="22">
    <source>
        <dbReference type="Pfam" id="PF23211"/>
    </source>
</evidence>
<dbReference type="InterPro" id="IPR001611">
    <property type="entry name" value="Leu-rich_rpt"/>
</dbReference>
<dbReference type="InterPro" id="IPR056363">
    <property type="entry name" value="LRR_LRWD1_dom"/>
</dbReference>
<dbReference type="Proteomes" id="UP000578259">
    <property type="component" value="Unassembled WGS sequence"/>
</dbReference>
<protein>
    <recommendedName>
        <fullName evidence="6">Leucine-rich repeat and WD repeat-containing protein 1</fullName>
    </recommendedName>
    <alternativeName>
        <fullName evidence="19">Origin recognition complex-associated protein</fullName>
    </alternativeName>
</protein>
<dbReference type="GO" id="GO:0006325">
    <property type="term" value="P:chromatin organization"/>
    <property type="evidence" value="ECO:0007669"/>
    <property type="project" value="UniProtKB-KW"/>
</dbReference>
<dbReference type="PROSITE" id="PS50294">
    <property type="entry name" value="WD_REPEATS_REGION"/>
    <property type="match status" value="1"/>
</dbReference>
<evidence type="ECO:0000256" key="19">
    <source>
        <dbReference type="ARBA" id="ARBA00033046"/>
    </source>
</evidence>
<evidence type="ECO:0000256" key="12">
    <source>
        <dbReference type="ARBA" id="ARBA00022737"/>
    </source>
</evidence>
<dbReference type="PANTHER" id="PTHR24370:SF10">
    <property type="entry name" value="LEUCINE-RICH REPEAT AND WD REPEAT-CONTAINING PROTEIN 1"/>
    <property type="match status" value="1"/>
</dbReference>
<sequence>SLSKLQLKTGDLDPRLFSRLRHLQKLDLSDNLLDKFPNSLTLPDLRVLNCNNNKLEDVTALKQFPLLEELTYENNVYLTLNDDYKVMFLLQNLRLLNGKDITKLANHVRRVNSRKLTSKVTAHWKKFFSDQLLEKYTAEQVKSVRKKFLKSVQTNVVYGPSSLSEFTRWRVKMIAEEFLANSLGLELNSDTEPEEKTDENEEESTESPREAAEDVAPVGDFSSYISNVTVTPSKRKRSHSKSSPGSKRSKTQANTEEEAEANPRKSSHEDVSAEPLHFLQCHSKGNSREDFKTQLWSCVFEPVLDSGARKDPIVSSSRTVATCGGESVCLIDCETGTVLKKYKVATEEFFSVAWTTLTMVISDSRKKAHNILAAAGRRGIVKLIHVAADFCYGEIKAHKKPIATICFSPTQETHLFTASYDKRIALWDIGIPDCDYNFKASQLLVLETASIPLRIALVPTCPEQYLLAGCEDGCFAWNIQLDKGQKSRPFEAIFQFPGEESLTTSHRVDGLAFLNDDVVVSKSSKPGCIYLWSWSKSFDAKGKGCQRTMSAVILAELEWSTTDMSYLTLSTCPAKEYVFCGDEKGSVWMYNLSTYTTGWGSPKGKRSERRISPTQVLTWPELRVNGEQPPEILVNNVVADPAFTYLVVLTSVNITAIWKKS</sequence>
<evidence type="ECO:0000256" key="3">
    <source>
        <dbReference type="ARBA" id="ARBA00004574"/>
    </source>
</evidence>
<dbReference type="SMART" id="SM00320">
    <property type="entry name" value="WD40"/>
    <property type="match status" value="4"/>
</dbReference>
<dbReference type="Pfam" id="PF23215">
    <property type="entry name" value="WD_LRWD1"/>
    <property type="match status" value="1"/>
</dbReference>
<dbReference type="GO" id="GO:0005664">
    <property type="term" value="C:nuclear origin of replication recognition complex"/>
    <property type="evidence" value="ECO:0007669"/>
    <property type="project" value="TreeGrafter"/>
</dbReference>
<dbReference type="InterPro" id="IPR032675">
    <property type="entry name" value="LRR_dom_sf"/>
</dbReference>
<evidence type="ECO:0000313" key="24">
    <source>
        <dbReference type="EMBL" id="NWY32623.1"/>
    </source>
</evidence>
<feature type="non-terminal residue" evidence="24">
    <location>
        <position position="661"/>
    </location>
</feature>
<evidence type="ECO:0000256" key="9">
    <source>
        <dbReference type="ARBA" id="ARBA00022574"/>
    </source>
</evidence>
<proteinExistence type="inferred from homology"/>
<dbReference type="PROSITE" id="PS51450">
    <property type="entry name" value="LRR"/>
    <property type="match status" value="1"/>
</dbReference>
<evidence type="ECO:0000256" key="16">
    <source>
        <dbReference type="ARBA" id="ARBA00023212"/>
    </source>
</evidence>
<dbReference type="GO" id="GO:0000781">
    <property type="term" value="C:chromosome, telomeric region"/>
    <property type="evidence" value="ECO:0007669"/>
    <property type="project" value="UniProtKB-SubCell"/>
</dbReference>
<evidence type="ECO:0000313" key="25">
    <source>
        <dbReference type="Proteomes" id="UP000578259"/>
    </source>
</evidence>
<evidence type="ECO:0000256" key="5">
    <source>
        <dbReference type="ARBA" id="ARBA00007545"/>
    </source>
</evidence>
<dbReference type="PROSITE" id="PS00678">
    <property type="entry name" value="WD_REPEATS_1"/>
    <property type="match status" value="1"/>
</dbReference>
<keyword evidence="25" id="KW-1185">Reference proteome</keyword>
<evidence type="ECO:0000256" key="17">
    <source>
        <dbReference type="ARBA" id="ARBA00023242"/>
    </source>
</evidence>